<evidence type="ECO:0000313" key="1">
    <source>
        <dbReference type="EMBL" id="NYT47005.1"/>
    </source>
</evidence>
<gene>
    <name evidence="1" type="ORF">H0A75_04705</name>
</gene>
<reference evidence="1 2" key="1">
    <citation type="submission" date="2020-05" db="EMBL/GenBank/DDBJ databases">
        <title>Horizontal transmission and recombination maintain forever young bacterial symbiont genomes.</title>
        <authorList>
            <person name="Russell S.L."/>
            <person name="Pepper-Tunick E."/>
            <person name="Svedberg J."/>
            <person name="Byrne A."/>
            <person name="Ruelas Castillo J."/>
            <person name="Vollmers C."/>
            <person name="Beinart R.A."/>
            <person name="Corbett-Detig R."/>
        </authorList>
    </citation>
    <scope>NUCLEOTIDE SEQUENCE [LARGE SCALE GENOMIC DNA]</scope>
    <source>
        <strain evidence="1">4727-3</strain>
    </source>
</reference>
<dbReference type="SUPFAM" id="SSF52540">
    <property type="entry name" value="P-loop containing nucleoside triphosphate hydrolases"/>
    <property type="match status" value="1"/>
</dbReference>
<dbReference type="InterPro" id="IPR027417">
    <property type="entry name" value="P-loop_NTPase"/>
</dbReference>
<proteinExistence type="predicted"/>
<name>A0A7Z0SF43_9GAMM</name>
<dbReference type="PROSITE" id="PS51274">
    <property type="entry name" value="GATASE_COBBQ"/>
    <property type="match status" value="1"/>
</dbReference>
<dbReference type="Proteomes" id="UP000537890">
    <property type="component" value="Unassembled WGS sequence"/>
</dbReference>
<dbReference type="EMBL" id="JACCHS010000067">
    <property type="protein sequence ID" value="NYT47005.1"/>
    <property type="molecule type" value="Genomic_DNA"/>
</dbReference>
<evidence type="ECO:0008006" key="3">
    <source>
        <dbReference type="Google" id="ProtNLM"/>
    </source>
</evidence>
<dbReference type="Gene3D" id="3.40.50.300">
    <property type="entry name" value="P-loop containing nucleotide triphosphate hydrolases"/>
    <property type="match status" value="1"/>
</dbReference>
<dbReference type="AlphaFoldDB" id="A0A7Z0SF43"/>
<dbReference type="InterPro" id="IPR004484">
    <property type="entry name" value="CbiA/CobB_synth"/>
</dbReference>
<protein>
    <recommendedName>
        <fullName evidence="3">Cobyrinic acid a,c-diamide synthase</fullName>
    </recommendedName>
</protein>
<evidence type="ECO:0000313" key="2">
    <source>
        <dbReference type="Proteomes" id="UP000537890"/>
    </source>
</evidence>
<dbReference type="GO" id="GO:0042242">
    <property type="term" value="F:cobyrinic acid a,c-diamide synthase activity"/>
    <property type="evidence" value="ECO:0007669"/>
    <property type="project" value="InterPro"/>
</dbReference>
<accession>A0A7Z0SF43</accession>
<sequence>MIGAPISRQLLSKQSETAEMALIEGVMGLFDGRSGVGGSGSSAELAKELQAPVFLVVDAKGMSGSIVPLVSGFTSYAQDMGVTIAGIIANRVGSTHHASLLAEVLQENQQPPLIAWMEKNAPELPERHLGLVQPSEVSLPNFLPFLHITVDSLLDLFTETQFSQPKKTEQAKQDLLKNKKIAVARDAVCCFIYPANLDFLQNQGLR</sequence>
<dbReference type="PANTHER" id="PTHR43873:SF1">
    <property type="entry name" value="COBYRINATE A,C-DIAMIDE SYNTHASE"/>
    <property type="match status" value="1"/>
</dbReference>
<organism evidence="1 2">
    <name type="scientific">Candidatus Methanofishera endochildressiae</name>
    <dbReference type="NCBI Taxonomy" id="2738884"/>
    <lineage>
        <taxon>Bacteria</taxon>
        <taxon>Pseudomonadati</taxon>
        <taxon>Pseudomonadota</taxon>
        <taxon>Gammaproteobacteria</taxon>
        <taxon>Candidatus Methanofishera</taxon>
    </lineage>
</organism>
<dbReference type="PANTHER" id="PTHR43873">
    <property type="entry name" value="COBYRINATE A,C-DIAMIDE SYNTHASE"/>
    <property type="match status" value="1"/>
</dbReference>
<comment type="caution">
    <text evidence="1">The sequence shown here is derived from an EMBL/GenBank/DDBJ whole genome shotgun (WGS) entry which is preliminary data.</text>
</comment>